<dbReference type="SUPFAM" id="SSF54556">
    <property type="entry name" value="Chitinase insertion domain"/>
    <property type="match status" value="1"/>
</dbReference>
<dbReference type="SUPFAM" id="SSF51445">
    <property type="entry name" value="(Trans)glycosidases"/>
    <property type="match status" value="1"/>
</dbReference>
<gene>
    <name evidence="3" type="ORF">L9F63_016171</name>
</gene>
<dbReference type="Gene3D" id="3.20.20.80">
    <property type="entry name" value="Glycosidases"/>
    <property type="match status" value="1"/>
</dbReference>
<dbReference type="PANTHER" id="PTHR11177:SF360">
    <property type="entry name" value="CHITINASE 4-RELATED"/>
    <property type="match status" value="1"/>
</dbReference>
<accession>A0AAD8EHI5</accession>
<dbReference type="Pfam" id="PF00704">
    <property type="entry name" value="Glyco_hydro_18"/>
    <property type="match status" value="1"/>
</dbReference>
<dbReference type="PANTHER" id="PTHR11177">
    <property type="entry name" value="CHITINASE"/>
    <property type="match status" value="1"/>
</dbReference>
<keyword evidence="1" id="KW-1015">Disulfide bond</keyword>
<dbReference type="InterPro" id="IPR001223">
    <property type="entry name" value="Glyco_hydro18_cat"/>
</dbReference>
<dbReference type="GO" id="GO:0004568">
    <property type="term" value="F:chitinase activity"/>
    <property type="evidence" value="ECO:0007669"/>
    <property type="project" value="TreeGrafter"/>
</dbReference>
<sequence length="372" mass="41156">MWRLFVNRRHVASENAVICYWGSWSTYRWSIALFEVSNIDGSLCTHVVYTYAGLQNGVVTSLDPYNDLEESYGKGNYKKFTSYAESNGFKPLLGIGGWNEGSAKYSEMASYAAGREDFADSVVAFLQEYGFDGISLDWMYPTQNGGAQEDKDNYILLLQTLQEKFSDYGYTLAVAVGASPVLTKSYDVANIGEYVDYITLLSYDYHTYTDMKTDVASPLYSNDSYSVDFTVEQWTNLGAPAEKLIMGVASYGRTDHLSNSNNNGLGASVSGAGTAGQFTQEPGLLSYLEYCSSSNWEVVHSDDPLYTYAYKGNQWISYDDEAVLEAKAQYVLDKGLAGIMMYSLESDDFGGNCDTAYPLLTAINKGLGRISK</sequence>
<dbReference type="InterPro" id="IPR017853">
    <property type="entry name" value="GH"/>
</dbReference>
<dbReference type="GO" id="GO:0006032">
    <property type="term" value="P:chitin catabolic process"/>
    <property type="evidence" value="ECO:0007669"/>
    <property type="project" value="TreeGrafter"/>
</dbReference>
<dbReference type="PROSITE" id="PS51910">
    <property type="entry name" value="GH18_2"/>
    <property type="match status" value="1"/>
</dbReference>
<dbReference type="GO" id="GO:0005975">
    <property type="term" value="P:carbohydrate metabolic process"/>
    <property type="evidence" value="ECO:0007669"/>
    <property type="project" value="InterPro"/>
</dbReference>
<dbReference type="GO" id="GO:0005576">
    <property type="term" value="C:extracellular region"/>
    <property type="evidence" value="ECO:0007669"/>
    <property type="project" value="TreeGrafter"/>
</dbReference>
<dbReference type="AlphaFoldDB" id="A0AAD8EHI5"/>
<evidence type="ECO:0000313" key="3">
    <source>
        <dbReference type="EMBL" id="KAJ9590785.1"/>
    </source>
</evidence>
<evidence type="ECO:0000313" key="4">
    <source>
        <dbReference type="Proteomes" id="UP001233999"/>
    </source>
</evidence>
<dbReference type="InterPro" id="IPR050314">
    <property type="entry name" value="Glycosyl_Hydrlase_18"/>
</dbReference>
<dbReference type="Gene3D" id="3.10.50.10">
    <property type="match status" value="1"/>
</dbReference>
<dbReference type="InterPro" id="IPR029070">
    <property type="entry name" value="Chitinase_insertion_sf"/>
</dbReference>
<evidence type="ECO:0000256" key="1">
    <source>
        <dbReference type="ARBA" id="ARBA00023157"/>
    </source>
</evidence>
<dbReference type="GO" id="GO:0008061">
    <property type="term" value="F:chitin binding"/>
    <property type="evidence" value="ECO:0007669"/>
    <property type="project" value="InterPro"/>
</dbReference>
<dbReference type="Proteomes" id="UP001233999">
    <property type="component" value="Unassembled WGS sequence"/>
</dbReference>
<organism evidence="3 4">
    <name type="scientific">Diploptera punctata</name>
    <name type="common">Pacific beetle cockroach</name>
    <dbReference type="NCBI Taxonomy" id="6984"/>
    <lineage>
        <taxon>Eukaryota</taxon>
        <taxon>Metazoa</taxon>
        <taxon>Ecdysozoa</taxon>
        <taxon>Arthropoda</taxon>
        <taxon>Hexapoda</taxon>
        <taxon>Insecta</taxon>
        <taxon>Pterygota</taxon>
        <taxon>Neoptera</taxon>
        <taxon>Polyneoptera</taxon>
        <taxon>Dictyoptera</taxon>
        <taxon>Blattodea</taxon>
        <taxon>Blaberoidea</taxon>
        <taxon>Blaberidae</taxon>
        <taxon>Diplopterinae</taxon>
        <taxon>Diploptera</taxon>
    </lineage>
</organism>
<evidence type="ECO:0000259" key="2">
    <source>
        <dbReference type="PROSITE" id="PS51910"/>
    </source>
</evidence>
<dbReference type="EMBL" id="JASPKZ010004195">
    <property type="protein sequence ID" value="KAJ9590785.1"/>
    <property type="molecule type" value="Genomic_DNA"/>
</dbReference>
<name>A0AAD8EHI5_DIPPU</name>
<dbReference type="FunFam" id="3.10.50.10:FF:000001">
    <property type="entry name" value="Chitinase 3-like 1"/>
    <property type="match status" value="1"/>
</dbReference>
<protein>
    <recommendedName>
        <fullName evidence="2">GH18 domain-containing protein</fullName>
    </recommendedName>
</protein>
<dbReference type="SMART" id="SM00636">
    <property type="entry name" value="Glyco_18"/>
    <property type="match status" value="1"/>
</dbReference>
<feature type="domain" description="GH18" evidence="2">
    <location>
        <begin position="15"/>
        <end position="370"/>
    </location>
</feature>
<keyword evidence="4" id="KW-1185">Reference proteome</keyword>
<reference evidence="3" key="1">
    <citation type="journal article" date="2023" name="IScience">
        <title>Live-bearing cockroach genome reveals convergent evolutionary mechanisms linked to viviparity in insects and beyond.</title>
        <authorList>
            <person name="Fouks B."/>
            <person name="Harrison M.C."/>
            <person name="Mikhailova A.A."/>
            <person name="Marchal E."/>
            <person name="English S."/>
            <person name="Carruthers M."/>
            <person name="Jennings E.C."/>
            <person name="Chiamaka E.L."/>
            <person name="Frigard R.A."/>
            <person name="Pippel M."/>
            <person name="Attardo G.M."/>
            <person name="Benoit J.B."/>
            <person name="Bornberg-Bauer E."/>
            <person name="Tobe S.S."/>
        </authorList>
    </citation>
    <scope>NUCLEOTIDE SEQUENCE</scope>
    <source>
        <strain evidence="3">Stay&amp;Tobe</strain>
    </source>
</reference>
<proteinExistence type="predicted"/>
<comment type="caution">
    <text evidence="3">The sequence shown here is derived from an EMBL/GenBank/DDBJ whole genome shotgun (WGS) entry which is preliminary data.</text>
</comment>
<reference evidence="3" key="2">
    <citation type="submission" date="2023-05" db="EMBL/GenBank/DDBJ databases">
        <authorList>
            <person name="Fouks B."/>
        </authorList>
    </citation>
    <scope>NUCLEOTIDE SEQUENCE</scope>
    <source>
        <strain evidence="3">Stay&amp;Tobe</strain>
        <tissue evidence="3">Testes</tissue>
    </source>
</reference>
<dbReference type="InterPro" id="IPR011583">
    <property type="entry name" value="Chitinase_II/V-like_cat"/>
</dbReference>